<reference evidence="1" key="1">
    <citation type="journal article" date="2022" name="bioRxiv">
        <title>Sequencing and chromosome-scale assembly of the giantPleurodeles waltlgenome.</title>
        <authorList>
            <person name="Brown T."/>
            <person name="Elewa A."/>
            <person name="Iarovenko S."/>
            <person name="Subramanian E."/>
            <person name="Araus A.J."/>
            <person name="Petzold A."/>
            <person name="Susuki M."/>
            <person name="Suzuki K.-i.T."/>
            <person name="Hayashi T."/>
            <person name="Toyoda A."/>
            <person name="Oliveira C."/>
            <person name="Osipova E."/>
            <person name="Leigh N.D."/>
            <person name="Simon A."/>
            <person name="Yun M.H."/>
        </authorList>
    </citation>
    <scope>NUCLEOTIDE SEQUENCE</scope>
    <source>
        <strain evidence="1">20211129_DDA</strain>
        <tissue evidence="1">Liver</tissue>
    </source>
</reference>
<proteinExistence type="predicted"/>
<organism evidence="1 2">
    <name type="scientific">Pleurodeles waltl</name>
    <name type="common">Iberian ribbed newt</name>
    <dbReference type="NCBI Taxonomy" id="8319"/>
    <lineage>
        <taxon>Eukaryota</taxon>
        <taxon>Metazoa</taxon>
        <taxon>Chordata</taxon>
        <taxon>Craniata</taxon>
        <taxon>Vertebrata</taxon>
        <taxon>Euteleostomi</taxon>
        <taxon>Amphibia</taxon>
        <taxon>Batrachia</taxon>
        <taxon>Caudata</taxon>
        <taxon>Salamandroidea</taxon>
        <taxon>Salamandridae</taxon>
        <taxon>Pleurodelinae</taxon>
        <taxon>Pleurodeles</taxon>
    </lineage>
</organism>
<evidence type="ECO:0000313" key="2">
    <source>
        <dbReference type="Proteomes" id="UP001066276"/>
    </source>
</evidence>
<protein>
    <submittedName>
        <fullName evidence="1">Uncharacterized protein</fullName>
    </submittedName>
</protein>
<dbReference type="Proteomes" id="UP001066276">
    <property type="component" value="Chromosome 12"/>
</dbReference>
<comment type="caution">
    <text evidence="1">The sequence shown here is derived from an EMBL/GenBank/DDBJ whole genome shotgun (WGS) entry which is preliminary data.</text>
</comment>
<evidence type="ECO:0000313" key="1">
    <source>
        <dbReference type="EMBL" id="KAJ1083388.1"/>
    </source>
</evidence>
<accession>A0AAV7L246</accession>
<keyword evidence="2" id="KW-1185">Reference proteome</keyword>
<dbReference type="EMBL" id="JANPWB010000016">
    <property type="protein sequence ID" value="KAJ1083388.1"/>
    <property type="molecule type" value="Genomic_DNA"/>
</dbReference>
<name>A0AAV7L246_PLEWA</name>
<dbReference type="AlphaFoldDB" id="A0AAV7L246"/>
<sequence>MDIKTATQVAEMQSPTMSFIKIELMESLHAFKPKLRDVLKVDIEKSLAELRTDLCPELQELRSDVDLVGQRLLDVEAKEE</sequence>
<gene>
    <name evidence="1" type="ORF">NDU88_003547</name>
</gene>